<sequence length="291" mass="32755">MPVHAVVFSSLVTKSSYEPEMTKAFLHGHTETIRTVQPESVQFTKVRYVLLRASPTYKIKGLRTVCDAHVKPTRECGKGLAQDRHLYALYCLRQREIMSSNNGTGLPTLFTDPGWHLLNTSILSTSNCGNPALRLFGFGPIASDGFGIGYIIKEDAISICASSKHLQTRRFLDTIAQYLQDVQRLVMHIYRQANERTSAFVSSWGRHFAGDSCVTLPTSDCEHKLLKFALSGGLDRLLQQFPRTLAIGRASRSQIKHQPDQARIVFPSARASSHYRHGFQLDFVMQLWLSR</sequence>
<comment type="caution">
    <text evidence="3">The sequence shown here is derived from an EMBL/GenBank/DDBJ whole genome shotgun (WGS) entry which is preliminary data.</text>
</comment>
<dbReference type="GO" id="GO:0005739">
    <property type="term" value="C:mitochondrion"/>
    <property type="evidence" value="ECO:0007669"/>
    <property type="project" value="TreeGrafter"/>
</dbReference>
<name>A0A9P6DT55_9AGAM</name>
<dbReference type="FunFam" id="3.30.559.10:FF:000019">
    <property type="entry name" value="Carnitine acetyl transferase"/>
    <property type="match status" value="1"/>
</dbReference>
<keyword evidence="4" id="KW-1185">Reference proteome</keyword>
<dbReference type="Pfam" id="PF00755">
    <property type="entry name" value="Carn_acyltransf"/>
    <property type="match status" value="1"/>
</dbReference>
<dbReference type="PANTHER" id="PTHR22589:SF29">
    <property type="entry name" value="MITOCHONDRIAL CARNITINE O-ACETYLTRANSFERASE-RELATED"/>
    <property type="match status" value="1"/>
</dbReference>
<dbReference type="InterPro" id="IPR023213">
    <property type="entry name" value="CAT-like_dom_sf"/>
</dbReference>
<organism evidence="3 4">
    <name type="scientific">Hydnum rufescens UP504</name>
    <dbReference type="NCBI Taxonomy" id="1448309"/>
    <lineage>
        <taxon>Eukaryota</taxon>
        <taxon>Fungi</taxon>
        <taxon>Dikarya</taxon>
        <taxon>Basidiomycota</taxon>
        <taxon>Agaricomycotina</taxon>
        <taxon>Agaricomycetes</taxon>
        <taxon>Cantharellales</taxon>
        <taxon>Hydnaceae</taxon>
        <taxon>Hydnum</taxon>
    </lineage>
</organism>
<gene>
    <name evidence="3" type="ORF">BS47DRAFT_1392835</name>
</gene>
<dbReference type="PANTHER" id="PTHR22589">
    <property type="entry name" value="CARNITINE O-ACYLTRANSFERASE"/>
    <property type="match status" value="1"/>
</dbReference>
<dbReference type="GO" id="GO:0004092">
    <property type="term" value="F:carnitine O-acetyltransferase activity"/>
    <property type="evidence" value="ECO:0007669"/>
    <property type="project" value="TreeGrafter"/>
</dbReference>
<dbReference type="AlphaFoldDB" id="A0A9P6DT55"/>
<dbReference type="EMBL" id="MU128966">
    <property type="protein sequence ID" value="KAF9513936.1"/>
    <property type="molecule type" value="Genomic_DNA"/>
</dbReference>
<protein>
    <recommendedName>
        <fullName evidence="2">Choline/carnitine acyltransferase domain-containing protein</fullName>
    </recommendedName>
</protein>
<dbReference type="GO" id="GO:0009437">
    <property type="term" value="P:carnitine metabolic process"/>
    <property type="evidence" value="ECO:0007669"/>
    <property type="project" value="TreeGrafter"/>
</dbReference>
<dbReference type="Gene3D" id="3.30.559.10">
    <property type="entry name" value="Chloramphenicol acetyltransferase-like domain"/>
    <property type="match status" value="1"/>
</dbReference>
<evidence type="ECO:0000313" key="3">
    <source>
        <dbReference type="EMBL" id="KAF9513936.1"/>
    </source>
</evidence>
<feature type="domain" description="Choline/carnitine acyltransferase" evidence="2">
    <location>
        <begin position="15"/>
        <end position="176"/>
    </location>
</feature>
<reference evidence="3" key="1">
    <citation type="journal article" date="2020" name="Nat. Commun.">
        <title>Large-scale genome sequencing of mycorrhizal fungi provides insights into the early evolution of symbiotic traits.</title>
        <authorList>
            <person name="Miyauchi S."/>
            <person name="Kiss E."/>
            <person name="Kuo A."/>
            <person name="Drula E."/>
            <person name="Kohler A."/>
            <person name="Sanchez-Garcia M."/>
            <person name="Morin E."/>
            <person name="Andreopoulos B."/>
            <person name="Barry K.W."/>
            <person name="Bonito G."/>
            <person name="Buee M."/>
            <person name="Carver A."/>
            <person name="Chen C."/>
            <person name="Cichocki N."/>
            <person name="Clum A."/>
            <person name="Culley D."/>
            <person name="Crous P.W."/>
            <person name="Fauchery L."/>
            <person name="Girlanda M."/>
            <person name="Hayes R.D."/>
            <person name="Keri Z."/>
            <person name="LaButti K."/>
            <person name="Lipzen A."/>
            <person name="Lombard V."/>
            <person name="Magnuson J."/>
            <person name="Maillard F."/>
            <person name="Murat C."/>
            <person name="Nolan M."/>
            <person name="Ohm R.A."/>
            <person name="Pangilinan J."/>
            <person name="Pereira M.F."/>
            <person name="Perotto S."/>
            <person name="Peter M."/>
            <person name="Pfister S."/>
            <person name="Riley R."/>
            <person name="Sitrit Y."/>
            <person name="Stielow J.B."/>
            <person name="Szollosi G."/>
            <person name="Zifcakova L."/>
            <person name="Stursova M."/>
            <person name="Spatafora J.W."/>
            <person name="Tedersoo L."/>
            <person name="Vaario L.M."/>
            <person name="Yamada A."/>
            <person name="Yan M."/>
            <person name="Wang P."/>
            <person name="Xu J."/>
            <person name="Bruns T."/>
            <person name="Baldrian P."/>
            <person name="Vilgalys R."/>
            <person name="Dunand C."/>
            <person name="Henrissat B."/>
            <person name="Grigoriev I.V."/>
            <person name="Hibbett D."/>
            <person name="Nagy L.G."/>
            <person name="Martin F.M."/>
        </authorList>
    </citation>
    <scope>NUCLEOTIDE SEQUENCE</scope>
    <source>
        <strain evidence="3">UP504</strain>
    </source>
</reference>
<proteinExistence type="inferred from homology"/>
<accession>A0A9P6DT55</accession>
<evidence type="ECO:0000313" key="4">
    <source>
        <dbReference type="Proteomes" id="UP000886523"/>
    </source>
</evidence>
<evidence type="ECO:0000256" key="1">
    <source>
        <dbReference type="ARBA" id="ARBA00005232"/>
    </source>
</evidence>
<dbReference type="OrthoDB" id="240216at2759"/>
<evidence type="ECO:0000259" key="2">
    <source>
        <dbReference type="Pfam" id="PF00755"/>
    </source>
</evidence>
<dbReference type="Proteomes" id="UP000886523">
    <property type="component" value="Unassembled WGS sequence"/>
</dbReference>
<comment type="similarity">
    <text evidence="1">Belongs to the carnitine/choline acetyltransferase family.</text>
</comment>
<dbReference type="InterPro" id="IPR039551">
    <property type="entry name" value="Cho/carn_acyl_trans"/>
</dbReference>
<dbReference type="InterPro" id="IPR000542">
    <property type="entry name" value="Carn_acyl_trans"/>
</dbReference>
<dbReference type="SUPFAM" id="SSF52777">
    <property type="entry name" value="CoA-dependent acyltransferases"/>
    <property type="match status" value="1"/>
</dbReference>